<keyword evidence="1" id="KW-0732">Signal</keyword>
<feature type="chain" id="PRO_5046420329" evidence="1">
    <location>
        <begin position="20"/>
        <end position="147"/>
    </location>
</feature>
<evidence type="ECO:0000256" key="1">
    <source>
        <dbReference type="SAM" id="SignalP"/>
    </source>
</evidence>
<comment type="caution">
    <text evidence="2">The sequence shown here is derived from an EMBL/GenBank/DDBJ whole genome shotgun (WGS) entry which is preliminary data.</text>
</comment>
<sequence length="147" mass="16031">MKSLLFIFFMASILSLAAADCSGIVGFLKQTLTGDKVRQTNPLFLPFHAQLLQQRPKTDIILNLQPQNKALPKNKRVLPTQCEIWNAVQGCKSGLGKNCGSVNCNLYDGSCGFSGTKLADAYTENDQGDSVFFDPYCNYGPSPCKNG</sequence>
<dbReference type="EMBL" id="JBBWRZ010000008">
    <property type="protein sequence ID" value="KAK8230699.1"/>
    <property type="molecule type" value="Genomic_DNA"/>
</dbReference>
<gene>
    <name evidence="2" type="ORF">HDK90DRAFT_330418</name>
</gene>
<name>A0ABR1YIG4_9PEZI</name>
<reference evidence="2 3" key="1">
    <citation type="submission" date="2024-04" db="EMBL/GenBank/DDBJ databases">
        <title>Phyllosticta paracitricarpa is synonymous to the EU quarantine fungus P. citricarpa based on phylogenomic analyses.</title>
        <authorList>
            <consortium name="Lawrence Berkeley National Laboratory"/>
            <person name="Van Ingen-Buijs V.A."/>
            <person name="Van Westerhoven A.C."/>
            <person name="Haridas S."/>
            <person name="Skiadas P."/>
            <person name="Martin F."/>
            <person name="Groenewald J.Z."/>
            <person name="Crous P.W."/>
            <person name="Seidl M.F."/>
        </authorList>
    </citation>
    <scope>NUCLEOTIDE SEQUENCE [LARGE SCALE GENOMIC DNA]</scope>
    <source>
        <strain evidence="2 3">CBS 123374</strain>
    </source>
</reference>
<dbReference type="Proteomes" id="UP001492380">
    <property type="component" value="Unassembled WGS sequence"/>
</dbReference>
<organism evidence="2 3">
    <name type="scientific">Phyllosticta capitalensis</name>
    <dbReference type="NCBI Taxonomy" id="121624"/>
    <lineage>
        <taxon>Eukaryota</taxon>
        <taxon>Fungi</taxon>
        <taxon>Dikarya</taxon>
        <taxon>Ascomycota</taxon>
        <taxon>Pezizomycotina</taxon>
        <taxon>Dothideomycetes</taxon>
        <taxon>Dothideomycetes incertae sedis</taxon>
        <taxon>Botryosphaeriales</taxon>
        <taxon>Phyllostictaceae</taxon>
        <taxon>Phyllosticta</taxon>
    </lineage>
</organism>
<keyword evidence="3" id="KW-1185">Reference proteome</keyword>
<protein>
    <submittedName>
        <fullName evidence="2">Uncharacterized protein</fullName>
    </submittedName>
</protein>
<evidence type="ECO:0000313" key="2">
    <source>
        <dbReference type="EMBL" id="KAK8230699.1"/>
    </source>
</evidence>
<evidence type="ECO:0000313" key="3">
    <source>
        <dbReference type="Proteomes" id="UP001492380"/>
    </source>
</evidence>
<proteinExistence type="predicted"/>
<feature type="signal peptide" evidence="1">
    <location>
        <begin position="1"/>
        <end position="19"/>
    </location>
</feature>
<accession>A0ABR1YIG4</accession>